<evidence type="ECO:0000256" key="5">
    <source>
        <dbReference type="SAM" id="MobiDB-lite"/>
    </source>
</evidence>
<keyword evidence="3 6" id="KW-1133">Transmembrane helix</keyword>
<feature type="region of interest" description="Disordered" evidence="5">
    <location>
        <begin position="425"/>
        <end position="446"/>
    </location>
</feature>
<dbReference type="EMBL" id="CP045529">
    <property type="protein sequence ID" value="QFU99280.1"/>
    <property type="molecule type" value="Genomic_DNA"/>
</dbReference>
<protein>
    <recommendedName>
        <fullName evidence="7">O-antigen ligase-related domain-containing protein</fullName>
    </recommendedName>
</protein>
<feature type="domain" description="O-antigen ligase-related" evidence="7">
    <location>
        <begin position="233"/>
        <end position="347"/>
    </location>
</feature>
<feature type="transmembrane region" description="Helical" evidence="6">
    <location>
        <begin position="228"/>
        <end position="261"/>
    </location>
</feature>
<dbReference type="PANTHER" id="PTHR37422">
    <property type="entry name" value="TEICHURONIC ACID BIOSYNTHESIS PROTEIN TUAE"/>
    <property type="match status" value="1"/>
</dbReference>
<evidence type="ECO:0000256" key="2">
    <source>
        <dbReference type="ARBA" id="ARBA00022692"/>
    </source>
</evidence>
<keyword evidence="2 6" id="KW-0812">Transmembrane</keyword>
<dbReference type="AlphaFoldDB" id="A0A5P9QE00"/>
<proteinExistence type="predicted"/>
<dbReference type="InterPro" id="IPR007016">
    <property type="entry name" value="O-antigen_ligase-rel_domated"/>
</dbReference>
<evidence type="ECO:0000259" key="7">
    <source>
        <dbReference type="Pfam" id="PF04932"/>
    </source>
</evidence>
<reference evidence="8 9" key="1">
    <citation type="submission" date="2019-10" db="EMBL/GenBank/DDBJ databases">
        <title>Genome sequence of Luteimicrobium xylanilyticum HY-24.</title>
        <authorList>
            <person name="Kim D.Y."/>
            <person name="Park H.-Y."/>
        </authorList>
    </citation>
    <scope>NUCLEOTIDE SEQUENCE [LARGE SCALE GENOMIC DNA]</scope>
    <source>
        <strain evidence="8 9">HY-24</strain>
    </source>
</reference>
<evidence type="ECO:0000256" key="4">
    <source>
        <dbReference type="ARBA" id="ARBA00023136"/>
    </source>
</evidence>
<feature type="transmembrane region" description="Helical" evidence="6">
    <location>
        <begin position="396"/>
        <end position="417"/>
    </location>
</feature>
<dbReference type="KEGG" id="lxl:KDY119_02807"/>
<evidence type="ECO:0000313" key="9">
    <source>
        <dbReference type="Proteomes" id="UP000326702"/>
    </source>
</evidence>
<feature type="transmembrane region" description="Helical" evidence="6">
    <location>
        <begin position="204"/>
        <end position="222"/>
    </location>
</feature>
<sequence>MTASARAKAWFTGTFAAIAILAVLAAIGVAIPRNGLYAIVGALALLVVGATVYQPVALPVLAMPALVIVQRVGGDSTNLSFSDVALFGAFWAALLLGPRPWSRPLRWLLWLSAVYQVATLFTVIANPYRANTIEWFHAWLSIAGALVVGWAVGRSGFARTGIILYLIPCFLIAVLTCGVALGQLARGDTEPVFLDWPFYMHKNFIGDVLGIAALVLYARPPWLALPRWFTFGGFWLCVAAIAGSQSRQAVVGLGVAVLVVALRRGQDVRHTKLVLLAVIPAGILVFQAFQDQLASGNQFNSAYQRLTWFQQSLVVWNQNQWFGAGLRWWYTDRTGFNFQPPQAELEVLSSAGTIGLIGFIILMVGTLVVLWRVAPQYGTLAFTVVLSRLVQGQLDLFWVSIQTSVPFVIAGVCLGALARSEAEKTARGPDEATVSPALPRGQRVPV</sequence>
<organism evidence="8 9">
    <name type="scientific">Luteimicrobium xylanilyticum</name>
    <dbReference type="NCBI Taxonomy" id="1133546"/>
    <lineage>
        <taxon>Bacteria</taxon>
        <taxon>Bacillati</taxon>
        <taxon>Actinomycetota</taxon>
        <taxon>Actinomycetes</taxon>
        <taxon>Micrococcales</taxon>
        <taxon>Luteimicrobium</taxon>
    </lineage>
</organism>
<keyword evidence="4 6" id="KW-0472">Membrane</keyword>
<dbReference type="Proteomes" id="UP000326702">
    <property type="component" value="Chromosome"/>
</dbReference>
<evidence type="ECO:0000256" key="3">
    <source>
        <dbReference type="ARBA" id="ARBA00022989"/>
    </source>
</evidence>
<evidence type="ECO:0000256" key="1">
    <source>
        <dbReference type="ARBA" id="ARBA00004141"/>
    </source>
</evidence>
<dbReference type="Pfam" id="PF04932">
    <property type="entry name" value="Wzy_C"/>
    <property type="match status" value="1"/>
</dbReference>
<gene>
    <name evidence="8" type="ORF">KDY119_02807</name>
</gene>
<comment type="subcellular location">
    <subcellularLocation>
        <location evidence="1">Membrane</location>
        <topology evidence="1">Multi-pass membrane protein</topology>
    </subcellularLocation>
</comment>
<dbReference type="GO" id="GO:0016020">
    <property type="term" value="C:membrane"/>
    <property type="evidence" value="ECO:0007669"/>
    <property type="project" value="UniProtKB-SubCell"/>
</dbReference>
<feature type="transmembrane region" description="Helical" evidence="6">
    <location>
        <begin position="351"/>
        <end position="374"/>
    </location>
</feature>
<feature type="transmembrane region" description="Helical" evidence="6">
    <location>
        <begin position="37"/>
        <end position="69"/>
    </location>
</feature>
<feature type="transmembrane region" description="Helical" evidence="6">
    <location>
        <begin position="162"/>
        <end position="184"/>
    </location>
</feature>
<dbReference type="PANTHER" id="PTHR37422:SF13">
    <property type="entry name" value="LIPOPOLYSACCHARIDE BIOSYNTHESIS PROTEIN PA4999-RELATED"/>
    <property type="match status" value="1"/>
</dbReference>
<dbReference type="OrthoDB" id="3837781at2"/>
<accession>A0A5P9QE00</accession>
<name>A0A5P9QE00_9MICO</name>
<evidence type="ECO:0000256" key="6">
    <source>
        <dbReference type="SAM" id="Phobius"/>
    </source>
</evidence>
<feature type="transmembrane region" description="Helical" evidence="6">
    <location>
        <begin position="107"/>
        <end position="128"/>
    </location>
</feature>
<keyword evidence="9" id="KW-1185">Reference proteome</keyword>
<feature type="transmembrane region" description="Helical" evidence="6">
    <location>
        <begin position="273"/>
        <end position="289"/>
    </location>
</feature>
<feature type="transmembrane region" description="Helical" evidence="6">
    <location>
        <begin position="81"/>
        <end position="101"/>
    </location>
</feature>
<dbReference type="InterPro" id="IPR051533">
    <property type="entry name" value="WaaL-like"/>
</dbReference>
<feature type="transmembrane region" description="Helical" evidence="6">
    <location>
        <begin position="9"/>
        <end position="31"/>
    </location>
</feature>
<feature type="transmembrane region" description="Helical" evidence="6">
    <location>
        <begin position="135"/>
        <end position="156"/>
    </location>
</feature>
<evidence type="ECO:0000313" key="8">
    <source>
        <dbReference type="EMBL" id="QFU99280.1"/>
    </source>
</evidence>
<dbReference type="RefSeq" id="WP_051136244.1">
    <property type="nucleotide sequence ID" value="NZ_BAABIH010000008.1"/>
</dbReference>